<comment type="caution">
    <text evidence="1">The sequence shown here is derived from an EMBL/GenBank/DDBJ whole genome shotgun (WGS) entry which is preliminary data.</text>
</comment>
<dbReference type="EMBL" id="CAXDID020000011">
    <property type="protein sequence ID" value="CAL5979601.1"/>
    <property type="molecule type" value="Genomic_DNA"/>
</dbReference>
<evidence type="ECO:0000313" key="1">
    <source>
        <dbReference type="EMBL" id="CAL5979601.1"/>
    </source>
</evidence>
<dbReference type="Proteomes" id="UP001642409">
    <property type="component" value="Unassembled WGS sequence"/>
</dbReference>
<proteinExistence type="predicted"/>
<accession>A0ABP1GX07</accession>
<organism evidence="1 2">
    <name type="scientific">Hexamita inflata</name>
    <dbReference type="NCBI Taxonomy" id="28002"/>
    <lineage>
        <taxon>Eukaryota</taxon>
        <taxon>Metamonada</taxon>
        <taxon>Diplomonadida</taxon>
        <taxon>Hexamitidae</taxon>
        <taxon>Hexamitinae</taxon>
        <taxon>Hexamita</taxon>
    </lineage>
</organism>
<reference evidence="1 2" key="1">
    <citation type="submission" date="2024-07" db="EMBL/GenBank/DDBJ databases">
        <authorList>
            <person name="Akdeniz Z."/>
        </authorList>
    </citation>
    <scope>NUCLEOTIDE SEQUENCE [LARGE SCALE GENOMIC DNA]</scope>
</reference>
<sequence length="199" mass="23227">MNLHQFENALETAKNLQNHSCSLQKHYKSPQLTQLMDKNELNINYLKQIQQYICERALHDGVVVKTKELLILFQTAKMEEKTKIEEEFMDIVISSNALQLLKSQMKCLVRATLRENAEFAHQLIELHNELQKASIVEHNALKEKAIGDIIQQKKERLGQAIELKQYAVELSLKTQQMLINYGEELFKHIHKDEVEQYIG</sequence>
<name>A0ABP1GX07_9EUKA</name>
<protein>
    <submittedName>
        <fullName evidence="1">Hypothetical_protein</fullName>
    </submittedName>
</protein>
<gene>
    <name evidence="1" type="ORF">HINF_LOCUS5748</name>
</gene>
<evidence type="ECO:0000313" key="2">
    <source>
        <dbReference type="Proteomes" id="UP001642409"/>
    </source>
</evidence>
<keyword evidence="2" id="KW-1185">Reference proteome</keyword>